<protein>
    <submittedName>
        <fullName evidence="9">PTS fructose transporter subunit IIB</fullName>
    </submittedName>
</protein>
<evidence type="ECO:0000256" key="3">
    <source>
        <dbReference type="ARBA" id="ARBA00022597"/>
    </source>
</evidence>
<keyword evidence="10" id="KW-1185">Reference proteome</keyword>
<evidence type="ECO:0000256" key="6">
    <source>
        <dbReference type="ARBA" id="ARBA00022777"/>
    </source>
</evidence>
<dbReference type="NCBIfam" id="TIGR00829">
    <property type="entry name" value="FRU"/>
    <property type="match status" value="1"/>
</dbReference>
<dbReference type="SUPFAM" id="SSF52794">
    <property type="entry name" value="PTS system IIB component-like"/>
    <property type="match status" value="1"/>
</dbReference>
<evidence type="ECO:0000313" key="9">
    <source>
        <dbReference type="EMBL" id="MBA2133890.1"/>
    </source>
</evidence>
<dbReference type="Proteomes" id="UP000657177">
    <property type="component" value="Unassembled WGS sequence"/>
</dbReference>
<evidence type="ECO:0000313" key="10">
    <source>
        <dbReference type="Proteomes" id="UP000657177"/>
    </source>
</evidence>
<dbReference type="GO" id="GO:0090563">
    <property type="term" value="F:protein-phosphocysteine-sugar phosphotransferase activity"/>
    <property type="evidence" value="ECO:0007669"/>
    <property type="project" value="TreeGrafter"/>
</dbReference>
<evidence type="ECO:0000256" key="1">
    <source>
        <dbReference type="ARBA" id="ARBA00022448"/>
    </source>
</evidence>
<keyword evidence="6" id="KW-0418">Kinase</keyword>
<accession>A0A8J6I1D6</accession>
<dbReference type="GO" id="GO:0009401">
    <property type="term" value="P:phosphoenolpyruvate-dependent sugar phosphotransferase system"/>
    <property type="evidence" value="ECO:0007669"/>
    <property type="project" value="UniProtKB-KW"/>
</dbReference>
<dbReference type="PANTHER" id="PTHR30505:SF0">
    <property type="entry name" value="FRUCTOSE-LIKE PTS SYSTEM EIIBC COMPONENT-RELATED"/>
    <property type="match status" value="1"/>
</dbReference>
<dbReference type="Pfam" id="PF02302">
    <property type="entry name" value="PTS_IIB"/>
    <property type="match status" value="1"/>
</dbReference>
<organism evidence="9 10">
    <name type="scientific">Capillibacterium thermochitinicola</name>
    <dbReference type="NCBI Taxonomy" id="2699427"/>
    <lineage>
        <taxon>Bacteria</taxon>
        <taxon>Bacillati</taxon>
        <taxon>Bacillota</taxon>
        <taxon>Capillibacterium</taxon>
    </lineage>
</organism>
<evidence type="ECO:0000256" key="2">
    <source>
        <dbReference type="ARBA" id="ARBA00022553"/>
    </source>
</evidence>
<dbReference type="AlphaFoldDB" id="A0A8J6I1D6"/>
<keyword evidence="2" id="KW-0597">Phosphoprotein</keyword>
<evidence type="ECO:0000256" key="5">
    <source>
        <dbReference type="ARBA" id="ARBA00022683"/>
    </source>
</evidence>
<proteinExistence type="predicted"/>
<keyword evidence="5" id="KW-0598">Phosphotransferase system</keyword>
<gene>
    <name evidence="9" type="ORF">G5B42_10135</name>
</gene>
<name>A0A8J6I1D6_9FIRM</name>
<dbReference type="InterPro" id="IPR013011">
    <property type="entry name" value="PTS_EIIB_2"/>
</dbReference>
<dbReference type="Gene3D" id="3.40.50.2300">
    <property type="match status" value="1"/>
</dbReference>
<feature type="compositionally biased region" description="Basic and acidic residues" evidence="7">
    <location>
        <begin position="127"/>
        <end position="136"/>
    </location>
</feature>
<sequence length="146" mass="15727">MKFVAVTACPTGVAHTYMAAEALEMAAEELGHEIKVETQGSMGVENELTPEEIAAADAVIFAVDMSVTRSERFAGKLILKKGVSEAIKHSREIILAAVELVEKGGDLSPQVDSGEPRSGKPSSASSERGKEENEKRKVLFGWLKRK</sequence>
<keyword evidence="1" id="KW-0813">Transport</keyword>
<keyword evidence="4" id="KW-0808">Transferase</keyword>
<reference evidence="9" key="1">
    <citation type="submission" date="2020-06" db="EMBL/GenBank/DDBJ databases">
        <title>Novel chitinolytic bacterium.</title>
        <authorList>
            <person name="Ungkulpasvich U."/>
            <person name="Kosugi A."/>
            <person name="Uke A."/>
        </authorList>
    </citation>
    <scope>NUCLEOTIDE SEQUENCE</scope>
    <source>
        <strain evidence="9">UUS1-1</strain>
    </source>
</reference>
<dbReference type="InterPro" id="IPR050864">
    <property type="entry name" value="Bacterial_PTS_Sugar_Transport"/>
</dbReference>
<dbReference type="GO" id="GO:0005886">
    <property type="term" value="C:plasma membrane"/>
    <property type="evidence" value="ECO:0007669"/>
    <property type="project" value="TreeGrafter"/>
</dbReference>
<dbReference type="GO" id="GO:0016301">
    <property type="term" value="F:kinase activity"/>
    <property type="evidence" value="ECO:0007669"/>
    <property type="project" value="UniProtKB-KW"/>
</dbReference>
<dbReference type="EMBL" id="JAAKDE010000025">
    <property type="protein sequence ID" value="MBA2133890.1"/>
    <property type="molecule type" value="Genomic_DNA"/>
</dbReference>
<dbReference type="InterPro" id="IPR003353">
    <property type="entry name" value="PTS_IIB_fruc"/>
</dbReference>
<evidence type="ECO:0000256" key="7">
    <source>
        <dbReference type="SAM" id="MobiDB-lite"/>
    </source>
</evidence>
<dbReference type="PANTHER" id="PTHR30505">
    <property type="entry name" value="FRUCTOSE-LIKE PERMEASE"/>
    <property type="match status" value="1"/>
</dbReference>
<feature type="domain" description="PTS EIIB type-2" evidence="8">
    <location>
        <begin position="1"/>
        <end position="99"/>
    </location>
</feature>
<keyword evidence="3" id="KW-0762">Sugar transport</keyword>
<dbReference type="InterPro" id="IPR036095">
    <property type="entry name" value="PTS_EIIB-like_sf"/>
</dbReference>
<dbReference type="FunFam" id="3.40.50.2300:FF:000014">
    <property type="entry name" value="PTS system fructose-like transporter subunit IIB"/>
    <property type="match status" value="1"/>
</dbReference>
<feature type="region of interest" description="Disordered" evidence="7">
    <location>
        <begin position="106"/>
        <end position="136"/>
    </location>
</feature>
<dbReference type="GO" id="GO:0022877">
    <property type="term" value="F:protein-N(PI)-phosphohistidine-fructose phosphotransferase system transporter activity"/>
    <property type="evidence" value="ECO:0007669"/>
    <property type="project" value="InterPro"/>
</dbReference>
<evidence type="ECO:0000256" key="4">
    <source>
        <dbReference type="ARBA" id="ARBA00022679"/>
    </source>
</evidence>
<dbReference type="InterPro" id="IPR003501">
    <property type="entry name" value="PTS_EIIB_2/3"/>
</dbReference>
<evidence type="ECO:0000259" key="8">
    <source>
        <dbReference type="PROSITE" id="PS51099"/>
    </source>
</evidence>
<dbReference type="RefSeq" id="WP_181340358.1">
    <property type="nucleotide sequence ID" value="NZ_JAAKDE010000025.1"/>
</dbReference>
<dbReference type="CDD" id="cd05569">
    <property type="entry name" value="PTS_IIB_fructose"/>
    <property type="match status" value="1"/>
</dbReference>
<comment type="caution">
    <text evidence="9">The sequence shown here is derived from an EMBL/GenBank/DDBJ whole genome shotgun (WGS) entry which is preliminary data.</text>
</comment>
<dbReference type="PROSITE" id="PS51099">
    <property type="entry name" value="PTS_EIIB_TYPE_2"/>
    <property type="match status" value="1"/>
</dbReference>